<protein>
    <submittedName>
        <fullName evidence="5">Class C sortase</fullName>
    </submittedName>
</protein>
<sequence length="308" mass="33636">MRLTPSTRVRSRRQTMPPAGTSRVKKGRRSFSDIALIALFIFGLSVFLYPPLANFYNHQRQKAAVVSYEKAVSKLDTTQVERLLDEAEAYNDALVYEPGRLPVSQMDQYLRMLNFTGTSVMGTIQIPSLGVNLPIYHTTDEAVLQAGVGHIPGTSLPIGGVGTRAVLTGHRGLPSSKLFTDLDKLKPGDIFVIRTGNRELAYRVSDIVEVLPTEVGALQLEADRDLVTLVTCTPYGINTHRLLVTGERTELSAVGSIAADAVRVDPVLVAAFVAVPIFVVGLVVVLRRTRSVYAPRHMGKDSSHADEK</sequence>
<evidence type="ECO:0000256" key="4">
    <source>
        <dbReference type="SAM" id="Phobius"/>
    </source>
</evidence>
<accession>A0A2I1I5L8</accession>
<dbReference type="AlphaFoldDB" id="A0A2I1I5L8"/>
<dbReference type="SUPFAM" id="SSF63817">
    <property type="entry name" value="Sortase"/>
    <property type="match status" value="1"/>
</dbReference>
<organism evidence="5 6">
    <name type="scientific">Schaalia turicensis</name>
    <dbReference type="NCBI Taxonomy" id="131111"/>
    <lineage>
        <taxon>Bacteria</taxon>
        <taxon>Bacillati</taxon>
        <taxon>Actinomycetota</taxon>
        <taxon>Actinomycetes</taxon>
        <taxon>Actinomycetales</taxon>
        <taxon>Actinomycetaceae</taxon>
        <taxon>Schaalia</taxon>
    </lineage>
</organism>
<dbReference type="InterPro" id="IPR042002">
    <property type="entry name" value="Sortase_C"/>
</dbReference>
<dbReference type="Gene3D" id="2.40.260.10">
    <property type="entry name" value="Sortase"/>
    <property type="match status" value="1"/>
</dbReference>
<keyword evidence="4" id="KW-0812">Transmembrane</keyword>
<feature type="transmembrane region" description="Helical" evidence="4">
    <location>
        <begin position="31"/>
        <end position="52"/>
    </location>
</feature>
<name>A0A2I1I5L8_9ACTO</name>
<evidence type="ECO:0000256" key="3">
    <source>
        <dbReference type="SAM" id="MobiDB-lite"/>
    </source>
</evidence>
<dbReference type="InterPro" id="IPR005754">
    <property type="entry name" value="Sortase"/>
</dbReference>
<dbReference type="Proteomes" id="UP000234545">
    <property type="component" value="Unassembled WGS sequence"/>
</dbReference>
<feature type="transmembrane region" description="Helical" evidence="4">
    <location>
        <begin position="267"/>
        <end position="286"/>
    </location>
</feature>
<evidence type="ECO:0000256" key="1">
    <source>
        <dbReference type="ARBA" id="ARBA00022801"/>
    </source>
</evidence>
<dbReference type="CDD" id="cd05827">
    <property type="entry name" value="Sortase_C"/>
    <property type="match status" value="1"/>
</dbReference>
<keyword evidence="4" id="KW-0472">Membrane</keyword>
<dbReference type="EMBL" id="PKKJ01000003">
    <property type="protein sequence ID" value="PKY66436.1"/>
    <property type="molecule type" value="Genomic_DNA"/>
</dbReference>
<dbReference type="NCBIfam" id="NF033745">
    <property type="entry name" value="class_C_sortase"/>
    <property type="match status" value="1"/>
</dbReference>
<dbReference type="InterPro" id="IPR023365">
    <property type="entry name" value="Sortase_dom-sf"/>
</dbReference>
<reference evidence="5 6" key="1">
    <citation type="submission" date="2017-12" db="EMBL/GenBank/DDBJ databases">
        <title>Phylogenetic diversity of female urinary microbiome.</title>
        <authorList>
            <person name="Thomas-White K."/>
            <person name="Wolfe A.J."/>
        </authorList>
    </citation>
    <scope>NUCLEOTIDE SEQUENCE [LARGE SCALE GENOMIC DNA]</scope>
    <source>
        <strain evidence="5 6">UMB0250</strain>
    </source>
</reference>
<evidence type="ECO:0000256" key="2">
    <source>
        <dbReference type="PIRSR" id="PIRSR605754-1"/>
    </source>
</evidence>
<dbReference type="GO" id="GO:0016787">
    <property type="term" value="F:hydrolase activity"/>
    <property type="evidence" value="ECO:0007669"/>
    <property type="project" value="UniProtKB-KW"/>
</dbReference>
<dbReference type="Pfam" id="PF04203">
    <property type="entry name" value="Sortase"/>
    <property type="match status" value="1"/>
</dbReference>
<feature type="active site" description="Proton donor/acceptor" evidence="2">
    <location>
        <position position="170"/>
    </location>
</feature>
<dbReference type="NCBIfam" id="TIGR01076">
    <property type="entry name" value="sortase_fam"/>
    <property type="match status" value="1"/>
</dbReference>
<feature type="active site" description="Acyl-thioester intermediate" evidence="2">
    <location>
        <position position="232"/>
    </location>
</feature>
<feature type="region of interest" description="Disordered" evidence="3">
    <location>
        <begin position="1"/>
        <end position="25"/>
    </location>
</feature>
<evidence type="ECO:0000313" key="5">
    <source>
        <dbReference type="EMBL" id="PKY66436.1"/>
    </source>
</evidence>
<evidence type="ECO:0000313" key="6">
    <source>
        <dbReference type="Proteomes" id="UP000234545"/>
    </source>
</evidence>
<gene>
    <name evidence="5" type="ORF">CYJ25_04205</name>
</gene>
<comment type="caution">
    <text evidence="5">The sequence shown here is derived from an EMBL/GenBank/DDBJ whole genome shotgun (WGS) entry which is preliminary data.</text>
</comment>
<proteinExistence type="predicted"/>
<dbReference type="OrthoDB" id="5242161at2"/>
<keyword evidence="1" id="KW-0378">Hydrolase</keyword>
<keyword evidence="4" id="KW-1133">Transmembrane helix</keyword>